<dbReference type="EMBL" id="CADIKM010000007">
    <property type="protein sequence ID" value="CAB3785596.1"/>
    <property type="molecule type" value="Genomic_DNA"/>
</dbReference>
<accession>A0A6S7B2C3</accession>
<evidence type="ECO:0000256" key="1">
    <source>
        <dbReference type="ARBA" id="ARBA00022448"/>
    </source>
</evidence>
<keyword evidence="2 6" id="KW-0349">Heme</keyword>
<keyword evidence="3 6" id="KW-0479">Metal-binding</keyword>
<organism evidence="9 10">
    <name type="scientific">Pararobbsia alpina</name>
    <dbReference type="NCBI Taxonomy" id="621374"/>
    <lineage>
        <taxon>Bacteria</taxon>
        <taxon>Pseudomonadati</taxon>
        <taxon>Pseudomonadota</taxon>
        <taxon>Betaproteobacteria</taxon>
        <taxon>Burkholderiales</taxon>
        <taxon>Burkholderiaceae</taxon>
        <taxon>Pararobbsia</taxon>
    </lineage>
</organism>
<dbReference type="RefSeq" id="WP_175104625.1">
    <property type="nucleotide sequence ID" value="NZ_CADIKM010000007.1"/>
</dbReference>
<dbReference type="PANTHER" id="PTHR33751">
    <property type="entry name" value="CBB3-TYPE CYTOCHROME C OXIDASE SUBUNIT FIXP"/>
    <property type="match status" value="1"/>
</dbReference>
<dbReference type="GO" id="GO:0020037">
    <property type="term" value="F:heme binding"/>
    <property type="evidence" value="ECO:0007669"/>
    <property type="project" value="InterPro"/>
</dbReference>
<dbReference type="PANTHER" id="PTHR33751:SF9">
    <property type="entry name" value="CYTOCHROME C4"/>
    <property type="match status" value="1"/>
</dbReference>
<evidence type="ECO:0000256" key="3">
    <source>
        <dbReference type="ARBA" id="ARBA00022723"/>
    </source>
</evidence>
<evidence type="ECO:0000256" key="2">
    <source>
        <dbReference type="ARBA" id="ARBA00022617"/>
    </source>
</evidence>
<dbReference type="InterPro" id="IPR050597">
    <property type="entry name" value="Cytochrome_c_Oxidase_Subunit"/>
</dbReference>
<dbReference type="Gene3D" id="1.10.760.10">
    <property type="entry name" value="Cytochrome c-like domain"/>
    <property type="match status" value="1"/>
</dbReference>
<evidence type="ECO:0000256" key="7">
    <source>
        <dbReference type="SAM" id="SignalP"/>
    </source>
</evidence>
<dbReference type="Proteomes" id="UP000494115">
    <property type="component" value="Unassembled WGS sequence"/>
</dbReference>
<keyword evidence="7" id="KW-0732">Signal</keyword>
<feature type="signal peptide" evidence="7">
    <location>
        <begin position="1"/>
        <end position="22"/>
    </location>
</feature>
<keyword evidence="4" id="KW-0249">Electron transport</keyword>
<feature type="chain" id="PRO_5028957769" description="Cytochrome c domain-containing protein" evidence="7">
    <location>
        <begin position="23"/>
        <end position="117"/>
    </location>
</feature>
<feature type="domain" description="Cytochrome c" evidence="8">
    <location>
        <begin position="26"/>
        <end position="108"/>
    </location>
</feature>
<evidence type="ECO:0000256" key="6">
    <source>
        <dbReference type="PROSITE-ProRule" id="PRU00433"/>
    </source>
</evidence>
<proteinExistence type="predicted"/>
<gene>
    <name evidence="9" type="ORF">LMG28138_02020</name>
</gene>
<evidence type="ECO:0000313" key="10">
    <source>
        <dbReference type="Proteomes" id="UP000494115"/>
    </source>
</evidence>
<reference evidence="9 10" key="1">
    <citation type="submission" date="2020-04" db="EMBL/GenBank/DDBJ databases">
        <authorList>
            <person name="De Canck E."/>
        </authorList>
    </citation>
    <scope>NUCLEOTIDE SEQUENCE [LARGE SCALE GENOMIC DNA]</scope>
    <source>
        <strain evidence="9 10">LMG 28138</strain>
    </source>
</reference>
<dbReference type="AlphaFoldDB" id="A0A6S7B2C3"/>
<dbReference type="Pfam" id="PF00034">
    <property type="entry name" value="Cytochrom_C"/>
    <property type="match status" value="1"/>
</dbReference>
<evidence type="ECO:0000313" key="9">
    <source>
        <dbReference type="EMBL" id="CAB3785596.1"/>
    </source>
</evidence>
<dbReference type="SUPFAM" id="SSF46626">
    <property type="entry name" value="Cytochrome c"/>
    <property type="match status" value="1"/>
</dbReference>
<name>A0A6S7B2C3_9BURK</name>
<dbReference type="GO" id="GO:0046872">
    <property type="term" value="F:metal ion binding"/>
    <property type="evidence" value="ECO:0007669"/>
    <property type="project" value="UniProtKB-KW"/>
</dbReference>
<evidence type="ECO:0000256" key="5">
    <source>
        <dbReference type="ARBA" id="ARBA00023004"/>
    </source>
</evidence>
<evidence type="ECO:0000259" key="8">
    <source>
        <dbReference type="PROSITE" id="PS51007"/>
    </source>
</evidence>
<dbReference type="GO" id="GO:0009055">
    <property type="term" value="F:electron transfer activity"/>
    <property type="evidence" value="ECO:0007669"/>
    <property type="project" value="InterPro"/>
</dbReference>
<sequence>MKRQVTIAVLAALAVASSGASADVVGNVKAGQGKVSACIGCHGIADYRTAYPEVYRVPKLGGQNARYLELALLAYKKGDRKFQTMHANAVSLSDQDIADIAVYYAAQTPTSQDNPNK</sequence>
<keyword evidence="10" id="KW-1185">Reference proteome</keyword>
<protein>
    <recommendedName>
        <fullName evidence="8">Cytochrome c domain-containing protein</fullName>
    </recommendedName>
</protein>
<dbReference type="InterPro" id="IPR036909">
    <property type="entry name" value="Cyt_c-like_dom_sf"/>
</dbReference>
<keyword evidence="5 6" id="KW-0408">Iron</keyword>
<evidence type="ECO:0000256" key="4">
    <source>
        <dbReference type="ARBA" id="ARBA00022982"/>
    </source>
</evidence>
<dbReference type="PROSITE" id="PS51007">
    <property type="entry name" value="CYTC"/>
    <property type="match status" value="1"/>
</dbReference>
<keyword evidence="1" id="KW-0813">Transport</keyword>
<dbReference type="InterPro" id="IPR009056">
    <property type="entry name" value="Cyt_c-like_dom"/>
</dbReference>